<name>A0ABS4LNS2_9ACTN</name>
<keyword evidence="2" id="KW-1185">Reference proteome</keyword>
<evidence type="ECO:0000313" key="2">
    <source>
        <dbReference type="Proteomes" id="UP001519309"/>
    </source>
</evidence>
<dbReference type="Proteomes" id="UP001519309">
    <property type="component" value="Unassembled WGS sequence"/>
</dbReference>
<proteinExistence type="predicted"/>
<organism evidence="1 2">
    <name type="scientific">Streptomyces griseochromogenes</name>
    <dbReference type="NCBI Taxonomy" id="68214"/>
    <lineage>
        <taxon>Bacteria</taxon>
        <taxon>Bacillati</taxon>
        <taxon>Actinomycetota</taxon>
        <taxon>Actinomycetes</taxon>
        <taxon>Kitasatosporales</taxon>
        <taxon>Streptomycetaceae</taxon>
        <taxon>Streptomyces</taxon>
    </lineage>
</organism>
<sequence>MDVIPVPGTSSPALGGDFGALELALTEDRFRRTGDGVGV</sequence>
<reference evidence="1 2" key="1">
    <citation type="submission" date="2021-03" db="EMBL/GenBank/DDBJ databases">
        <title>Genomic Encyclopedia of Type Strains, Phase IV (KMG-IV): sequencing the most valuable type-strain genomes for metagenomic binning, comparative biology and taxonomic classification.</title>
        <authorList>
            <person name="Goeker M."/>
        </authorList>
    </citation>
    <scope>NUCLEOTIDE SEQUENCE [LARGE SCALE GENOMIC DNA]</scope>
    <source>
        <strain evidence="1 2">DSM 40499</strain>
    </source>
</reference>
<dbReference type="EMBL" id="JAGGLP010000003">
    <property type="protein sequence ID" value="MBP2049030.1"/>
    <property type="molecule type" value="Genomic_DNA"/>
</dbReference>
<comment type="caution">
    <text evidence="1">The sequence shown here is derived from an EMBL/GenBank/DDBJ whole genome shotgun (WGS) entry which is preliminary data.</text>
</comment>
<accession>A0ABS4LNS2</accession>
<evidence type="ECO:0000313" key="1">
    <source>
        <dbReference type="EMBL" id="MBP2049030.1"/>
    </source>
</evidence>
<gene>
    <name evidence="1" type="ORF">J2Z21_001955</name>
</gene>
<protein>
    <submittedName>
        <fullName evidence="1">Uncharacterized protein</fullName>
    </submittedName>
</protein>